<dbReference type="AlphaFoldDB" id="A0A2P5FNT8"/>
<accession>A0A2P5FNT8</accession>
<evidence type="ECO:0000313" key="2">
    <source>
        <dbReference type="EMBL" id="PON99410.1"/>
    </source>
</evidence>
<dbReference type="InParanoid" id="A0A2P5FNT8"/>
<protein>
    <submittedName>
        <fullName evidence="2">Uncharacterized protein</fullName>
    </submittedName>
</protein>
<proteinExistence type="predicted"/>
<reference evidence="3" key="1">
    <citation type="submission" date="2016-06" db="EMBL/GenBank/DDBJ databases">
        <title>Parallel loss of symbiosis genes in relatives of nitrogen-fixing non-legume Parasponia.</title>
        <authorList>
            <person name="Van Velzen R."/>
            <person name="Holmer R."/>
            <person name="Bu F."/>
            <person name="Rutten L."/>
            <person name="Van Zeijl A."/>
            <person name="Liu W."/>
            <person name="Santuari L."/>
            <person name="Cao Q."/>
            <person name="Sharma T."/>
            <person name="Shen D."/>
            <person name="Roswanjaya Y."/>
            <person name="Wardhani T."/>
            <person name="Kalhor M.S."/>
            <person name="Jansen J."/>
            <person name="Van den Hoogen J."/>
            <person name="Gungor B."/>
            <person name="Hartog M."/>
            <person name="Hontelez J."/>
            <person name="Verver J."/>
            <person name="Yang W.-C."/>
            <person name="Schijlen E."/>
            <person name="Repin R."/>
            <person name="Schilthuizen M."/>
            <person name="Schranz E."/>
            <person name="Heidstra R."/>
            <person name="Miyata K."/>
            <person name="Fedorova E."/>
            <person name="Kohlen W."/>
            <person name="Bisseling T."/>
            <person name="Smit S."/>
            <person name="Geurts R."/>
        </authorList>
    </citation>
    <scope>NUCLEOTIDE SEQUENCE [LARGE SCALE GENOMIC DNA]</scope>
    <source>
        <strain evidence="3">cv. RG33-2</strain>
    </source>
</reference>
<dbReference type="EMBL" id="JXTC01000019">
    <property type="protein sequence ID" value="PON99410.1"/>
    <property type="molecule type" value="Genomic_DNA"/>
</dbReference>
<dbReference type="Proteomes" id="UP000237000">
    <property type="component" value="Unassembled WGS sequence"/>
</dbReference>
<keyword evidence="3" id="KW-1185">Reference proteome</keyword>
<evidence type="ECO:0000313" key="3">
    <source>
        <dbReference type="Proteomes" id="UP000237000"/>
    </source>
</evidence>
<comment type="caution">
    <text evidence="2">The sequence shown here is derived from an EMBL/GenBank/DDBJ whole genome shotgun (WGS) entry which is preliminary data.</text>
</comment>
<gene>
    <name evidence="2" type="ORF">TorRG33x02_049530</name>
</gene>
<organism evidence="2 3">
    <name type="scientific">Trema orientale</name>
    <name type="common">Charcoal tree</name>
    <name type="synonym">Celtis orientalis</name>
    <dbReference type="NCBI Taxonomy" id="63057"/>
    <lineage>
        <taxon>Eukaryota</taxon>
        <taxon>Viridiplantae</taxon>
        <taxon>Streptophyta</taxon>
        <taxon>Embryophyta</taxon>
        <taxon>Tracheophyta</taxon>
        <taxon>Spermatophyta</taxon>
        <taxon>Magnoliopsida</taxon>
        <taxon>eudicotyledons</taxon>
        <taxon>Gunneridae</taxon>
        <taxon>Pentapetalae</taxon>
        <taxon>rosids</taxon>
        <taxon>fabids</taxon>
        <taxon>Rosales</taxon>
        <taxon>Cannabaceae</taxon>
        <taxon>Trema</taxon>
    </lineage>
</organism>
<name>A0A2P5FNT8_TREOI</name>
<sequence>MDEILPEMDEKQTNILSLGCVTNEAGGTSSEPVLTRPLKKNGITTDTTSPLVDIDRSVFTFGSNQAPRPSLGLGR</sequence>
<feature type="region of interest" description="Disordered" evidence="1">
    <location>
        <begin position="23"/>
        <end position="49"/>
    </location>
</feature>
<evidence type="ECO:0000256" key="1">
    <source>
        <dbReference type="SAM" id="MobiDB-lite"/>
    </source>
</evidence>
<dbReference type="OrthoDB" id="10300908at2759"/>